<name>A0A4C1ZNY1_EUMVA</name>
<evidence type="ECO:0000313" key="1">
    <source>
        <dbReference type="EMBL" id="GBP90561.1"/>
    </source>
</evidence>
<keyword evidence="2" id="KW-1185">Reference proteome</keyword>
<protein>
    <submittedName>
        <fullName evidence="1">Uncharacterized protein</fullName>
    </submittedName>
</protein>
<sequence>MSNVRISAGIGIGYTIESLLNSVLPVQSRILVKGIPAGIGLTESQRFVGVRFSSGNKHKNSGKFLTSAVLPEGVYCARAATARGRPGSVLGKCSVVFSFLRLVVGWLKLKDYSEPVPCGYAQNVACY</sequence>
<dbReference type="Proteomes" id="UP000299102">
    <property type="component" value="Unassembled WGS sequence"/>
</dbReference>
<comment type="caution">
    <text evidence="1">The sequence shown here is derived from an EMBL/GenBank/DDBJ whole genome shotgun (WGS) entry which is preliminary data.</text>
</comment>
<evidence type="ECO:0000313" key="2">
    <source>
        <dbReference type="Proteomes" id="UP000299102"/>
    </source>
</evidence>
<dbReference type="EMBL" id="BGZK01002091">
    <property type="protein sequence ID" value="GBP90561.1"/>
    <property type="molecule type" value="Genomic_DNA"/>
</dbReference>
<accession>A0A4C1ZNY1</accession>
<gene>
    <name evidence="1" type="ORF">EVAR_64285_1</name>
</gene>
<dbReference type="AlphaFoldDB" id="A0A4C1ZNY1"/>
<organism evidence="1 2">
    <name type="scientific">Eumeta variegata</name>
    <name type="common">Bagworm moth</name>
    <name type="synonym">Eumeta japonica</name>
    <dbReference type="NCBI Taxonomy" id="151549"/>
    <lineage>
        <taxon>Eukaryota</taxon>
        <taxon>Metazoa</taxon>
        <taxon>Ecdysozoa</taxon>
        <taxon>Arthropoda</taxon>
        <taxon>Hexapoda</taxon>
        <taxon>Insecta</taxon>
        <taxon>Pterygota</taxon>
        <taxon>Neoptera</taxon>
        <taxon>Endopterygota</taxon>
        <taxon>Lepidoptera</taxon>
        <taxon>Glossata</taxon>
        <taxon>Ditrysia</taxon>
        <taxon>Tineoidea</taxon>
        <taxon>Psychidae</taxon>
        <taxon>Oiketicinae</taxon>
        <taxon>Eumeta</taxon>
    </lineage>
</organism>
<proteinExistence type="predicted"/>
<reference evidence="1 2" key="1">
    <citation type="journal article" date="2019" name="Commun. Biol.">
        <title>The bagworm genome reveals a unique fibroin gene that provides high tensile strength.</title>
        <authorList>
            <person name="Kono N."/>
            <person name="Nakamura H."/>
            <person name="Ohtoshi R."/>
            <person name="Tomita M."/>
            <person name="Numata K."/>
            <person name="Arakawa K."/>
        </authorList>
    </citation>
    <scope>NUCLEOTIDE SEQUENCE [LARGE SCALE GENOMIC DNA]</scope>
</reference>